<comment type="caution">
    <text evidence="1">The sequence shown here is derived from an EMBL/GenBank/DDBJ whole genome shotgun (WGS) entry which is preliminary data.</text>
</comment>
<name>A0A080LUV4_9PROT</name>
<reference evidence="1 2" key="1">
    <citation type="submission" date="2014-02" db="EMBL/GenBank/DDBJ databases">
        <title>Expanding our view of genomic diversity in Candidatus Accumulibacter clades.</title>
        <authorList>
            <person name="Skennerton C.T."/>
            <person name="Barr J.J."/>
            <person name="Slater F.R."/>
            <person name="Bond P.L."/>
            <person name="Tyson G.W."/>
        </authorList>
    </citation>
    <scope>NUCLEOTIDE SEQUENCE [LARGE SCALE GENOMIC DNA]</scope>
    <source>
        <strain evidence="2">BA-91</strain>
    </source>
</reference>
<organism evidence="1 2">
    <name type="scientific">Candidatus Accumulibacter phosphatis</name>
    <dbReference type="NCBI Taxonomy" id="327160"/>
    <lineage>
        <taxon>Bacteria</taxon>
        <taxon>Pseudomonadati</taxon>
        <taxon>Pseudomonadota</taxon>
        <taxon>Betaproteobacteria</taxon>
        <taxon>Candidatus Accumulibacter</taxon>
    </lineage>
</organism>
<accession>A0A080LUV4</accession>
<dbReference type="Proteomes" id="UP000020077">
    <property type="component" value="Unassembled WGS sequence"/>
</dbReference>
<sequence>MALLNGKRTFIQASTGQPVRLDDDTLVFKISEKGNELIPSISTLYPCHALGKRIHILLAIQPRKRLDQEGLYFGSNSLAGTEEDEMNFVITSDIDIDTIPQERSDNRHAELVLNLTATHREKRLPVICRTYKRRVSTASPGATG</sequence>
<dbReference type="EMBL" id="JDVG02000400">
    <property type="protein sequence ID" value="KFB72346.1"/>
    <property type="molecule type" value="Genomic_DNA"/>
</dbReference>
<gene>
    <name evidence="1" type="ORF">AW09_002465</name>
</gene>
<protein>
    <submittedName>
        <fullName evidence="1">Uncharacterized protein</fullName>
    </submittedName>
</protein>
<proteinExistence type="predicted"/>
<dbReference type="AlphaFoldDB" id="A0A080LUV4"/>
<evidence type="ECO:0000313" key="2">
    <source>
        <dbReference type="Proteomes" id="UP000020077"/>
    </source>
</evidence>
<evidence type="ECO:0000313" key="1">
    <source>
        <dbReference type="EMBL" id="KFB72346.1"/>
    </source>
</evidence>